<organism evidence="4 5">
    <name type="scientific">Microbispora maris</name>
    <dbReference type="NCBI Taxonomy" id="3144104"/>
    <lineage>
        <taxon>Bacteria</taxon>
        <taxon>Bacillati</taxon>
        <taxon>Actinomycetota</taxon>
        <taxon>Actinomycetes</taxon>
        <taxon>Streptosporangiales</taxon>
        <taxon>Streptosporangiaceae</taxon>
        <taxon>Microbispora</taxon>
    </lineage>
</organism>
<dbReference type="SMART" id="SM00327">
    <property type="entry name" value="VWA"/>
    <property type="match status" value="1"/>
</dbReference>
<dbReference type="SMART" id="SM00609">
    <property type="entry name" value="VIT"/>
    <property type="match status" value="1"/>
</dbReference>
<feature type="compositionally biased region" description="Gly residues" evidence="1">
    <location>
        <begin position="758"/>
        <end position="767"/>
    </location>
</feature>
<dbReference type="PANTHER" id="PTHR45737:SF6">
    <property type="entry name" value="VON WILLEBRAND FACTOR A DOMAIN-CONTAINING PROTEIN 5A"/>
    <property type="match status" value="1"/>
</dbReference>
<feature type="domain" description="VWFA" evidence="2">
    <location>
        <begin position="341"/>
        <end position="546"/>
    </location>
</feature>
<gene>
    <name evidence="4" type="ORF">AAH991_11155</name>
</gene>
<reference evidence="4 5" key="1">
    <citation type="submission" date="2024-05" db="EMBL/GenBank/DDBJ databases">
        <title>Microbispora sp.ZYX-F-249.</title>
        <authorList>
            <person name="Xie H."/>
        </authorList>
    </citation>
    <scope>NUCLEOTIDE SEQUENCE [LARGE SCALE GENOMIC DNA]</scope>
    <source>
        <strain evidence="4 5">ZYX-F-249</strain>
    </source>
</reference>
<dbReference type="PROSITE" id="PS51468">
    <property type="entry name" value="VIT"/>
    <property type="match status" value="1"/>
</dbReference>
<protein>
    <submittedName>
        <fullName evidence="4">VIT domain-containing protein</fullName>
    </submittedName>
</protein>
<proteinExistence type="predicted"/>
<dbReference type="PROSITE" id="PS50234">
    <property type="entry name" value="VWFA"/>
    <property type="match status" value="1"/>
</dbReference>
<feature type="region of interest" description="Disordered" evidence="1">
    <location>
        <begin position="729"/>
        <end position="775"/>
    </location>
</feature>
<evidence type="ECO:0000259" key="2">
    <source>
        <dbReference type="PROSITE" id="PS50234"/>
    </source>
</evidence>
<dbReference type="Pfam" id="PF13768">
    <property type="entry name" value="VWA_3"/>
    <property type="match status" value="1"/>
</dbReference>
<accession>A0ABV0AN27</accession>
<evidence type="ECO:0000259" key="3">
    <source>
        <dbReference type="PROSITE" id="PS51468"/>
    </source>
</evidence>
<name>A0ABV0AN27_9ACTN</name>
<evidence type="ECO:0000313" key="5">
    <source>
        <dbReference type="Proteomes" id="UP001447516"/>
    </source>
</evidence>
<feature type="compositionally biased region" description="Low complexity" evidence="1">
    <location>
        <begin position="872"/>
        <end position="899"/>
    </location>
</feature>
<dbReference type="SUPFAM" id="SSF53300">
    <property type="entry name" value="vWA-like"/>
    <property type="match status" value="1"/>
</dbReference>
<feature type="compositionally biased region" description="Basic and acidic residues" evidence="1">
    <location>
        <begin position="447"/>
        <end position="461"/>
    </location>
</feature>
<dbReference type="InterPro" id="IPR036465">
    <property type="entry name" value="vWFA_dom_sf"/>
</dbReference>
<dbReference type="RefSeq" id="WP_346225686.1">
    <property type="nucleotide sequence ID" value="NZ_JBDJAW010000007.1"/>
</dbReference>
<feature type="region of interest" description="Disordered" evidence="1">
    <location>
        <begin position="274"/>
        <end position="300"/>
    </location>
</feature>
<feature type="region of interest" description="Disordered" evidence="1">
    <location>
        <begin position="869"/>
        <end position="910"/>
    </location>
</feature>
<dbReference type="InterPro" id="IPR002035">
    <property type="entry name" value="VWF_A"/>
</dbReference>
<feature type="region of interest" description="Disordered" evidence="1">
    <location>
        <begin position="435"/>
        <end position="469"/>
    </location>
</feature>
<dbReference type="InterPro" id="IPR013694">
    <property type="entry name" value="VIT"/>
</dbReference>
<dbReference type="Pfam" id="PF08487">
    <property type="entry name" value="VIT"/>
    <property type="match status" value="1"/>
</dbReference>
<comment type="caution">
    <text evidence="4">The sequence shown here is derived from an EMBL/GenBank/DDBJ whole genome shotgun (WGS) entry which is preliminary data.</text>
</comment>
<keyword evidence="5" id="KW-1185">Reference proteome</keyword>
<feature type="compositionally biased region" description="Pro residues" evidence="1">
    <location>
        <begin position="731"/>
        <end position="750"/>
    </location>
</feature>
<evidence type="ECO:0000256" key="1">
    <source>
        <dbReference type="SAM" id="MobiDB-lite"/>
    </source>
</evidence>
<dbReference type="Gene3D" id="3.40.50.410">
    <property type="entry name" value="von Willebrand factor, type A domain"/>
    <property type="match status" value="1"/>
</dbReference>
<feature type="domain" description="VIT" evidence="3">
    <location>
        <begin position="17"/>
        <end position="145"/>
    </location>
</feature>
<dbReference type="EMBL" id="JBDJAW010000007">
    <property type="protein sequence ID" value="MEN3535661.1"/>
    <property type="molecule type" value="Genomic_DNA"/>
</dbReference>
<evidence type="ECO:0000313" key="4">
    <source>
        <dbReference type="EMBL" id="MEN3535661.1"/>
    </source>
</evidence>
<sequence>MTVPITPLRPEECRPVPDAGLGALETEKGNLPLESVDVAAHLTGLVAGVEVVQTFRNPFDVSLEATYVFPLPPRAAVTAFRMEADDRVIDGVLKERGQARADYDRALAEGRRAAIAEEDRPDVFTIRVGNIVPGERVVVRLTLSQPLPFEDGAAEFRFPLVVAPRYIPGAPLPGPAAGDGVSPDTGAVPDASRITPPVLLPGFPYPVRLSLATTIDPAGLGLREVRSSLHEVDREGDTIRLRPGERLDRDFILRLAFDASSSLALVPDHATGGTMGNATDAGPAEKGTTGEDTTGGGRGPAVNAVNAVNAVSAADAADAQGTFVLTLLPPPLDISRSAPRDVVLLLDRSGSMTGWKMVAARRAAARIVDTLTRHDRFAVLSFDSVVERAFSGGLVEASDRNRYRAVEHLSRLDARGGTEMLAPLEEALRLLDGRDAPARGHATGSDSGDHDRFREDERPGEAGRSGEQAHDRVLVLVTDGQVGNEDEILERVGAGLHGIRVHTVGIDRAVNAGFLGRLALLGSGRCELVESEDRLDAAMEHIHRRIGSPLVTDITVRAEGMDLVADTVTHAGSLYPGVPLVVSGRYRGRRPAGALTVHGRTADGRPWEERVEGGPAHDPAARAVWARAHLRGLEDRYATGDHALEQRIIDTSLRFGVLCRFTAFVAVDTRVTGEGGPEHRVIQPVEPPSGWEMPTAMPMMVAGAPMMARMASFTAGPETAPGSAADLTVAAPPPPAAPPAPPYAAAPAPPRRAARGFSVGGSRGFSPGGFLPHPGEGRAPVTDFEGIRPLLSEELAKLRQAESLPERDRRRYLADLASRLRVVAQMAGGHADLAALADDLERAEWAEVSLGDLWRRAADLLTALTVGPGSTPPGSVAPGSVAPGSVSPGSASPGSASGAKEGRRPFWKRS</sequence>
<dbReference type="PANTHER" id="PTHR45737">
    <property type="entry name" value="VON WILLEBRAND FACTOR A DOMAIN-CONTAINING PROTEIN 5A"/>
    <property type="match status" value="1"/>
</dbReference>
<dbReference type="Proteomes" id="UP001447516">
    <property type="component" value="Unassembled WGS sequence"/>
</dbReference>